<dbReference type="Proteomes" id="UP001202961">
    <property type="component" value="Unassembled WGS sequence"/>
</dbReference>
<gene>
    <name evidence="3" type="ORF">NB063_14740</name>
</gene>
<evidence type="ECO:0000256" key="1">
    <source>
        <dbReference type="SAM" id="Coils"/>
    </source>
</evidence>
<organism evidence="3 4">
    <name type="scientific">Aporhodopirellula aestuarii</name>
    <dbReference type="NCBI Taxonomy" id="2950107"/>
    <lineage>
        <taxon>Bacteria</taxon>
        <taxon>Pseudomonadati</taxon>
        <taxon>Planctomycetota</taxon>
        <taxon>Planctomycetia</taxon>
        <taxon>Pirellulales</taxon>
        <taxon>Pirellulaceae</taxon>
        <taxon>Aporhodopirellula</taxon>
    </lineage>
</organism>
<evidence type="ECO:0000313" key="3">
    <source>
        <dbReference type="EMBL" id="MCM2371864.1"/>
    </source>
</evidence>
<reference evidence="3 4" key="1">
    <citation type="journal article" date="2022" name="Syst. Appl. Microbiol.">
        <title>Rhodopirellula aestuarii sp. nov., a novel member of the genus Rhodopirellula isolated from brackish sediments collected in the Tagus River estuary, Portugal.</title>
        <authorList>
            <person name="Vitorino I.R."/>
            <person name="Klimek D."/>
            <person name="Calusinska M."/>
            <person name="Lobo-da-Cunha A."/>
            <person name="Vasconcelos V."/>
            <person name="Lage O.M."/>
        </authorList>
    </citation>
    <scope>NUCLEOTIDE SEQUENCE [LARGE SCALE GENOMIC DNA]</scope>
    <source>
        <strain evidence="3 4">ICT_H3.1</strain>
    </source>
</reference>
<keyword evidence="2" id="KW-1133">Transmembrane helix</keyword>
<comment type="caution">
    <text evidence="3">The sequence shown here is derived from an EMBL/GenBank/DDBJ whole genome shotgun (WGS) entry which is preliminary data.</text>
</comment>
<accession>A0ABT0U4N2</accession>
<keyword evidence="1" id="KW-0175">Coiled coil</keyword>
<feature type="coiled-coil region" evidence="1">
    <location>
        <begin position="59"/>
        <end position="161"/>
    </location>
</feature>
<keyword evidence="2" id="KW-0472">Membrane</keyword>
<evidence type="ECO:0000313" key="4">
    <source>
        <dbReference type="Proteomes" id="UP001202961"/>
    </source>
</evidence>
<proteinExistence type="predicted"/>
<feature type="transmembrane region" description="Helical" evidence="2">
    <location>
        <begin position="12"/>
        <end position="35"/>
    </location>
</feature>
<keyword evidence="2" id="KW-0812">Transmembrane</keyword>
<sequence>MRRKSGGPGVSFFAFQDIITAVVGIFILITLIMILELLEKVEAASRTPAGDAAAIMRVIDQTRADADAIEAELQQMRQRQQKENQAIAMSSTVTEEVLLERIEKQQSRNEQLTSQLAAVERQIEDAESRYQSARLQAEAAMRKIEAENRQVQSTLADFKARTQRLAGNDSPLYNDRLRDGRALVIVRLGEHPSRSARLSMREGDREVNRAFVDVEDLIRAIKQRDAQKSHYLVLVAPGGAEDFQTLREYFDSTQGSSLFGSRNLSTSIRYGFDVIGSDADIQLLFELDQG</sequence>
<dbReference type="RefSeq" id="WP_250929497.1">
    <property type="nucleotide sequence ID" value="NZ_JAMQBK010000039.1"/>
</dbReference>
<keyword evidence="4" id="KW-1185">Reference proteome</keyword>
<name>A0ABT0U4N2_9BACT</name>
<protein>
    <submittedName>
        <fullName evidence="3">Uncharacterized protein</fullName>
    </submittedName>
</protein>
<dbReference type="EMBL" id="JAMQBK010000039">
    <property type="protein sequence ID" value="MCM2371864.1"/>
    <property type="molecule type" value="Genomic_DNA"/>
</dbReference>
<evidence type="ECO:0000256" key="2">
    <source>
        <dbReference type="SAM" id="Phobius"/>
    </source>
</evidence>